<keyword evidence="2" id="KW-1133">Transmembrane helix</keyword>
<dbReference type="EMBL" id="CP036433">
    <property type="protein sequence ID" value="QDU94351.1"/>
    <property type="molecule type" value="Genomic_DNA"/>
</dbReference>
<evidence type="ECO:0000313" key="4">
    <source>
        <dbReference type="Proteomes" id="UP000317648"/>
    </source>
</evidence>
<dbReference type="RefSeq" id="WP_145052614.1">
    <property type="nucleotide sequence ID" value="NZ_CP036433.1"/>
</dbReference>
<evidence type="ECO:0000256" key="2">
    <source>
        <dbReference type="SAM" id="Phobius"/>
    </source>
</evidence>
<dbReference type="Proteomes" id="UP000317648">
    <property type="component" value="Chromosome"/>
</dbReference>
<keyword evidence="4" id="KW-1185">Reference proteome</keyword>
<dbReference type="OrthoDB" id="251692at2"/>
<feature type="transmembrane region" description="Helical" evidence="2">
    <location>
        <begin position="44"/>
        <end position="64"/>
    </location>
</feature>
<feature type="coiled-coil region" evidence="1">
    <location>
        <begin position="79"/>
        <end position="113"/>
    </location>
</feature>
<proteinExistence type="predicted"/>
<reference evidence="3 4" key="1">
    <citation type="submission" date="2019-02" db="EMBL/GenBank/DDBJ databases">
        <title>Deep-cultivation of Planctomycetes and their phenomic and genomic characterization uncovers novel biology.</title>
        <authorList>
            <person name="Wiegand S."/>
            <person name="Jogler M."/>
            <person name="Boedeker C."/>
            <person name="Pinto D."/>
            <person name="Vollmers J."/>
            <person name="Rivas-Marin E."/>
            <person name="Kohn T."/>
            <person name="Peeters S.H."/>
            <person name="Heuer A."/>
            <person name="Rast P."/>
            <person name="Oberbeckmann S."/>
            <person name="Bunk B."/>
            <person name="Jeske O."/>
            <person name="Meyerdierks A."/>
            <person name="Storesund J.E."/>
            <person name="Kallscheuer N."/>
            <person name="Luecker S."/>
            <person name="Lage O.M."/>
            <person name="Pohl T."/>
            <person name="Merkel B.J."/>
            <person name="Hornburger P."/>
            <person name="Mueller R.-W."/>
            <person name="Bruemmer F."/>
            <person name="Labrenz M."/>
            <person name="Spormann A.M."/>
            <person name="Op den Camp H."/>
            <person name="Overmann J."/>
            <person name="Amann R."/>
            <person name="Jetten M.S.M."/>
            <person name="Mascher T."/>
            <person name="Medema M.H."/>
            <person name="Devos D.P."/>
            <person name="Kaster A.-K."/>
            <person name="Ovreas L."/>
            <person name="Rohde M."/>
            <person name="Galperin M.Y."/>
            <person name="Jogler C."/>
        </authorList>
    </citation>
    <scope>NUCLEOTIDE SEQUENCE [LARGE SCALE GENOMIC DNA]</scope>
    <source>
        <strain evidence="3 4">Pla85_3_4</strain>
    </source>
</reference>
<protein>
    <submittedName>
        <fullName evidence="3">Uncharacterized protein</fullName>
    </submittedName>
</protein>
<evidence type="ECO:0000256" key="1">
    <source>
        <dbReference type="SAM" id="Coils"/>
    </source>
</evidence>
<gene>
    <name evidence="3" type="ORF">Pla8534_21400</name>
</gene>
<dbReference type="AlphaFoldDB" id="A0A518DR91"/>
<feature type="transmembrane region" description="Helical" evidence="2">
    <location>
        <begin position="21"/>
        <end position="38"/>
    </location>
</feature>
<organism evidence="3 4">
    <name type="scientific">Lignipirellula cremea</name>
    <dbReference type="NCBI Taxonomy" id="2528010"/>
    <lineage>
        <taxon>Bacteria</taxon>
        <taxon>Pseudomonadati</taxon>
        <taxon>Planctomycetota</taxon>
        <taxon>Planctomycetia</taxon>
        <taxon>Pirellulales</taxon>
        <taxon>Pirellulaceae</taxon>
        <taxon>Lignipirellula</taxon>
    </lineage>
</organism>
<sequence>MSDRPEPSPPPGRSHRWQMSPVLLLAAGVCLVWGSALASGAALGWWWVGLIVGGLLVIASTAWFRRRLTEADLERRHGLEELAQKRREQKLAAEQFEERRKDTEQQLEKIAASLQTREETLANRLVTYHEWMEFPRPINLDQDKSSDALLTDLAKKDKQLLKLLEDESKSLFEKIRQNRYMEDNKFQPDLLRNDALDLVQRVIDIYRPGGKERLLETSLAQIFRAVSRASIQFMVVLDHAPVDVQEYNIRDLYNYVQRAVKAYGYYKRVEPYWPYLNSAFYLGRFAMGANPITLGAWWVLGSLSSRGIRAIAEKVVNQQAMLLLHNVIRVIGFETAAIYGGEFRHRDANWMYGAELAEMMSRFPTTRESLVHALKEVGSLQLRNEYDRVFLYRAIASHQTANPERYRARVVLSNSERRVIAERLEKFCKAFLHPVGEETAKWRDGVEHRLGVQLHSGGAKPYGSESEQCIDALRSQASFLLAFKEREPEDLEALLVESAAWKELDEASRQKVRQDLSENPPFFFEQPDLEPGGRLAEQYLADIVRLSADVKPPSAPADEAYLEAAAWLRVDEAAARSRLAKEYNARLSAKLPPEAPRRKLPLAAARAVLTLALERPPLLFVYPAQLQITEDEKVRQIEAWLLGVEEEALLLAIDPEPQLLWRGRAPLPAQRLRGVLSSTCELNGGQLTGDVIDPAACIHIAGPTIGSYSSYFKPLHDFCQG</sequence>
<evidence type="ECO:0000313" key="3">
    <source>
        <dbReference type="EMBL" id="QDU94351.1"/>
    </source>
</evidence>
<keyword evidence="2" id="KW-0812">Transmembrane</keyword>
<keyword evidence="2" id="KW-0472">Membrane</keyword>
<dbReference type="KEGG" id="lcre:Pla8534_21400"/>
<keyword evidence="1" id="KW-0175">Coiled coil</keyword>
<accession>A0A518DR91</accession>
<name>A0A518DR91_9BACT</name>